<feature type="domain" description="PAC" evidence="1">
    <location>
        <begin position="84"/>
        <end position="136"/>
    </location>
</feature>
<evidence type="ECO:0000313" key="3">
    <source>
        <dbReference type="EMBL" id="MDE8654392.1"/>
    </source>
</evidence>
<dbReference type="Proteomes" id="UP001216253">
    <property type="component" value="Unassembled WGS sequence"/>
</dbReference>
<proteinExistence type="predicted"/>
<feature type="domain" description="GGDEF" evidence="2">
    <location>
        <begin position="164"/>
        <end position="294"/>
    </location>
</feature>
<dbReference type="InterPro" id="IPR013656">
    <property type="entry name" value="PAS_4"/>
</dbReference>
<dbReference type="InterPro" id="IPR000160">
    <property type="entry name" value="GGDEF_dom"/>
</dbReference>
<dbReference type="CDD" id="cd00130">
    <property type="entry name" value="PAS"/>
    <property type="match status" value="1"/>
</dbReference>
<dbReference type="InterPro" id="IPR000700">
    <property type="entry name" value="PAS-assoc_C"/>
</dbReference>
<dbReference type="SUPFAM" id="SSF55073">
    <property type="entry name" value="Nucleotide cyclase"/>
    <property type="match status" value="1"/>
</dbReference>
<dbReference type="PROSITE" id="PS50113">
    <property type="entry name" value="PAC"/>
    <property type="match status" value="1"/>
</dbReference>
<dbReference type="PANTHER" id="PTHR44757">
    <property type="entry name" value="DIGUANYLATE CYCLASE DGCP"/>
    <property type="match status" value="1"/>
</dbReference>
<dbReference type="EMBL" id="JARESE010000082">
    <property type="protein sequence ID" value="MDE8654392.1"/>
    <property type="molecule type" value="Genomic_DNA"/>
</dbReference>
<organism evidence="3 4">
    <name type="scientific">Novosphingobium album</name>
    <name type="common">ex Liu et al. 2023</name>
    <dbReference type="NCBI Taxonomy" id="3031130"/>
    <lineage>
        <taxon>Bacteria</taxon>
        <taxon>Pseudomonadati</taxon>
        <taxon>Pseudomonadota</taxon>
        <taxon>Alphaproteobacteria</taxon>
        <taxon>Sphingomonadales</taxon>
        <taxon>Sphingomonadaceae</taxon>
        <taxon>Novosphingobium</taxon>
    </lineage>
</organism>
<comment type="caution">
    <text evidence="3">The sequence shown here is derived from an EMBL/GenBank/DDBJ whole genome shotgun (WGS) entry which is preliminary data.</text>
</comment>
<dbReference type="Gene3D" id="3.30.70.270">
    <property type="match status" value="1"/>
</dbReference>
<accession>A0ABT5WWZ6</accession>
<dbReference type="InterPro" id="IPR052155">
    <property type="entry name" value="Biofilm_reg_signaling"/>
</dbReference>
<sequence length="304" mass="33174">MGFEFTHQEGSALYGLVAAGTTDVILKTDREGRILHASTALEHLGFALPDTANAPHLLDLVAPASLAVVRAEHEAAVAGHESTDWVEFAARTNDGRQHWYAIRMRPLLNDARQAYGVLSIMRSLDERRDLEEQLFTAALTDPLTGLTNRPAFVWMLGHLLDTHARGSLALFDIDHFKAVNLRYGPSAGDEVLVAIAGFLRSLVRPQDIVSRVGGETFGVLLPDAPPDEAEAICRQIVTSLSRIGHKASGNDVWLTISSGLSAIAGTADGTIRRAELALFHAKAQGGNRLERDSEKRFPWMDKLR</sequence>
<dbReference type="InterPro" id="IPR000014">
    <property type="entry name" value="PAS"/>
</dbReference>
<dbReference type="PROSITE" id="PS50887">
    <property type="entry name" value="GGDEF"/>
    <property type="match status" value="1"/>
</dbReference>
<keyword evidence="4" id="KW-1185">Reference proteome</keyword>
<dbReference type="Pfam" id="PF08448">
    <property type="entry name" value="PAS_4"/>
    <property type="match status" value="1"/>
</dbReference>
<protein>
    <submittedName>
        <fullName evidence="3">GGDEF domain-containing protein</fullName>
    </submittedName>
</protein>
<name>A0ABT5WWZ6_9SPHN</name>
<reference evidence="3 4" key="1">
    <citation type="submission" date="2023-03" db="EMBL/GenBank/DDBJ databases">
        <title>NovoSphingobium album sp. nov. isolated from polycyclic aromatic hydrocarbons- and heavy-metal polluted soil.</title>
        <authorList>
            <person name="Liu Z."/>
            <person name="Wang K."/>
        </authorList>
    </citation>
    <scope>NUCLEOTIDE SEQUENCE [LARGE SCALE GENOMIC DNA]</scope>
    <source>
        <strain evidence="3 4">H3SJ31-1</strain>
    </source>
</reference>
<dbReference type="SUPFAM" id="SSF55785">
    <property type="entry name" value="PYP-like sensor domain (PAS domain)"/>
    <property type="match status" value="1"/>
</dbReference>
<evidence type="ECO:0000259" key="1">
    <source>
        <dbReference type="PROSITE" id="PS50113"/>
    </source>
</evidence>
<dbReference type="Gene3D" id="3.30.450.20">
    <property type="entry name" value="PAS domain"/>
    <property type="match status" value="1"/>
</dbReference>
<gene>
    <name evidence="3" type="ORF">PYV00_22100</name>
</gene>
<evidence type="ECO:0000313" key="4">
    <source>
        <dbReference type="Proteomes" id="UP001216253"/>
    </source>
</evidence>
<dbReference type="InterPro" id="IPR035965">
    <property type="entry name" value="PAS-like_dom_sf"/>
</dbReference>
<dbReference type="InterPro" id="IPR029787">
    <property type="entry name" value="Nucleotide_cyclase"/>
</dbReference>
<evidence type="ECO:0000259" key="2">
    <source>
        <dbReference type="PROSITE" id="PS50887"/>
    </source>
</evidence>
<dbReference type="NCBIfam" id="TIGR00254">
    <property type="entry name" value="GGDEF"/>
    <property type="match status" value="1"/>
</dbReference>
<dbReference type="SMART" id="SM00267">
    <property type="entry name" value="GGDEF"/>
    <property type="match status" value="1"/>
</dbReference>
<dbReference type="CDD" id="cd01949">
    <property type="entry name" value="GGDEF"/>
    <property type="match status" value="1"/>
</dbReference>
<dbReference type="PANTHER" id="PTHR44757:SF2">
    <property type="entry name" value="BIOFILM ARCHITECTURE MAINTENANCE PROTEIN MBAA"/>
    <property type="match status" value="1"/>
</dbReference>
<dbReference type="InterPro" id="IPR043128">
    <property type="entry name" value="Rev_trsase/Diguanyl_cyclase"/>
</dbReference>
<dbReference type="NCBIfam" id="TIGR00229">
    <property type="entry name" value="sensory_box"/>
    <property type="match status" value="1"/>
</dbReference>
<dbReference type="Pfam" id="PF00990">
    <property type="entry name" value="GGDEF"/>
    <property type="match status" value="1"/>
</dbReference>